<name>A0A402CPN5_9BACT</name>
<protein>
    <submittedName>
        <fullName evidence="1">Uncharacterized protein</fullName>
    </submittedName>
</protein>
<organism evidence="1 2">
    <name type="scientific">Capsulimonas corticalis</name>
    <dbReference type="NCBI Taxonomy" id="2219043"/>
    <lineage>
        <taxon>Bacteria</taxon>
        <taxon>Bacillati</taxon>
        <taxon>Armatimonadota</taxon>
        <taxon>Armatimonadia</taxon>
        <taxon>Capsulimonadales</taxon>
        <taxon>Capsulimonadaceae</taxon>
        <taxon>Capsulimonas</taxon>
    </lineage>
</organism>
<dbReference type="KEGG" id="ccot:CCAX7_49920"/>
<reference evidence="1 2" key="1">
    <citation type="journal article" date="2019" name="Int. J. Syst. Evol. Microbiol.">
        <title>Capsulimonas corticalis gen. nov., sp. nov., an aerobic capsulated bacterium, of a novel bacterial order, Capsulimonadales ord. nov., of the class Armatimonadia of the phylum Armatimonadetes.</title>
        <authorList>
            <person name="Li J."/>
            <person name="Kudo C."/>
            <person name="Tonouchi A."/>
        </authorList>
    </citation>
    <scope>NUCLEOTIDE SEQUENCE [LARGE SCALE GENOMIC DNA]</scope>
    <source>
        <strain evidence="1 2">AX-7</strain>
    </source>
</reference>
<dbReference type="RefSeq" id="WP_119319375.1">
    <property type="nucleotide sequence ID" value="NZ_AP025739.1"/>
</dbReference>
<accession>A0A402CPN5</accession>
<dbReference type="GO" id="GO:0010498">
    <property type="term" value="P:proteasomal protein catabolic process"/>
    <property type="evidence" value="ECO:0007669"/>
    <property type="project" value="InterPro"/>
</dbReference>
<dbReference type="OrthoDB" id="9760627at2"/>
<dbReference type="GO" id="GO:0019941">
    <property type="term" value="P:modification-dependent protein catabolic process"/>
    <property type="evidence" value="ECO:0007669"/>
    <property type="project" value="InterPro"/>
</dbReference>
<proteinExistence type="predicted"/>
<dbReference type="Pfam" id="PF03136">
    <property type="entry name" value="Pup_ligase"/>
    <property type="match status" value="1"/>
</dbReference>
<gene>
    <name evidence="1" type="ORF">CCAX7_49920</name>
</gene>
<dbReference type="Proteomes" id="UP000287394">
    <property type="component" value="Chromosome"/>
</dbReference>
<sequence length="492" mass="56583">MDKRIIGIETEFGCMVRDDAAGTPEMIVEQVKDHAFYKDKLGLIDLHARDYAFEPARCGGFLRSGGRLYIDAVGSHMEYATPECTEFKDVVAYDKAGRVILNRLLRELNLQDQVSFHSNSVDHFGGHTFGCHENYLVQIDDQNFLEALASLMPFLVTRQIFAGVGRVGGHRLNYKSLKNNIMTISDYEVDYQWVGNFYGVEVDPTVDFQLSQRADHIVKTISSRVRFNRAIINPKWDSYYNYLNMHRLHILFGECNMSEYATLMKVGTTSIALDLIEDGVVLHDVELRDALDALKSVSRDPTWKWIVTRKDGATIKAVDLQRLYLNAAKKRYTGRDEQTDYVLGEWEYVLDTLEKDPYLLSDKLDWVAKRKMLEEFMEADGEVKWGDDVLHSLDLEYHNVSPDDGLYYGLEQAGLVERVTTDRRIFEAMTTPPQTTRAKGRGMVIDKLLATNYRDYVIDWDLIYLSKRLHLEMKEPFNTYTEEAKIFSSGLA</sequence>
<dbReference type="GO" id="GO:0005524">
    <property type="term" value="F:ATP binding"/>
    <property type="evidence" value="ECO:0007669"/>
    <property type="project" value="TreeGrafter"/>
</dbReference>
<dbReference type="GO" id="GO:0070490">
    <property type="term" value="P:protein pupylation"/>
    <property type="evidence" value="ECO:0007669"/>
    <property type="project" value="TreeGrafter"/>
</dbReference>
<dbReference type="EMBL" id="AP025739">
    <property type="protein sequence ID" value="BDI32941.1"/>
    <property type="molecule type" value="Genomic_DNA"/>
</dbReference>
<evidence type="ECO:0000313" key="2">
    <source>
        <dbReference type="Proteomes" id="UP000287394"/>
    </source>
</evidence>
<dbReference type="PANTHER" id="PTHR42307:SF3">
    <property type="entry name" value="PUP--PROTEIN LIGASE"/>
    <property type="match status" value="1"/>
</dbReference>
<dbReference type="PANTHER" id="PTHR42307">
    <property type="entry name" value="PUP DEAMIDASE/DEPUPYLASE"/>
    <property type="match status" value="1"/>
</dbReference>
<dbReference type="InterPro" id="IPR004347">
    <property type="entry name" value="Pup_ligase/deamidase"/>
</dbReference>
<dbReference type="AlphaFoldDB" id="A0A402CPN5"/>
<evidence type="ECO:0000313" key="1">
    <source>
        <dbReference type="EMBL" id="BDI32941.1"/>
    </source>
</evidence>
<keyword evidence="2" id="KW-1185">Reference proteome</keyword>